<evidence type="ECO:0000256" key="1">
    <source>
        <dbReference type="SAM" id="MobiDB-lite"/>
    </source>
</evidence>
<dbReference type="EMBL" id="MN738807">
    <property type="protein sequence ID" value="QHT37705.1"/>
    <property type="molecule type" value="Genomic_DNA"/>
</dbReference>
<sequence length="601" mass="70716">MGNANTNIKKNVKNEYSNDLLFRTVNKISSDLILNTNNEDLLQFMNPEYCDKMINLTSNILNDNFTKNQLNIINNKIKKNKKKPVDEFIQNLKDISNPIYDSEIYKKKNDICKEIAIYYVKIVHIFSAIKIVIDTDDSICNKTKKFKYKKKKGEVYQQDMVDKNVFDTTISADICSKKSSKDIKTEKILKNENGIPELENLFKDKYIPEREEFVMSEKQKKEYETAVSKFYESYTGSMEGRDKYKRFSDIPVLKYKSVELCKKMKDKSKSRLIGNSKNDNIVNFANHLATIMNNSRMFDKKLIEILNYLFIPNENGKDYVINENISFDDIDEIIVKVRENIMDLYITCDKDYRKGIKLFEKILLDKNIELAEKRLKPNKNFNKNVNTNDYYKKKEEEDKEKKIDADEEKEKEKEEQIKVLTEQEKDLEQYMEIANKKNKEKNKELLDKEQREQDKIDNEDKNIIKRIKDVDEAGDNLGKYNLNDIAAREALERGAKERLMFQLFQAEKCPFGHKLKKIPVEEKDNEGFCDICDDEINIGDHSITCVECRTNGVKFDICEDLHSAESLGKRYIQFSEHIEKDENNDEHMSMGNDMVRKLNQL</sequence>
<protein>
    <submittedName>
        <fullName evidence="2">Uncharacterized protein</fullName>
    </submittedName>
</protein>
<proteinExistence type="predicted"/>
<organism evidence="2">
    <name type="scientific">viral metagenome</name>
    <dbReference type="NCBI Taxonomy" id="1070528"/>
    <lineage>
        <taxon>unclassified sequences</taxon>
        <taxon>metagenomes</taxon>
        <taxon>organismal metagenomes</taxon>
    </lineage>
</organism>
<reference evidence="2" key="1">
    <citation type="journal article" date="2020" name="Nature">
        <title>Giant virus diversity and host interactions through global metagenomics.</title>
        <authorList>
            <person name="Schulz F."/>
            <person name="Roux S."/>
            <person name="Paez-Espino D."/>
            <person name="Jungbluth S."/>
            <person name="Walsh D.A."/>
            <person name="Denef V.J."/>
            <person name="McMahon K.D."/>
            <person name="Konstantinidis K.T."/>
            <person name="Eloe-Fadrosh E.A."/>
            <person name="Kyrpides N.C."/>
            <person name="Woyke T."/>
        </authorList>
    </citation>
    <scope>NUCLEOTIDE SEQUENCE</scope>
    <source>
        <strain evidence="2">GVMAG-S-ERX555997-44</strain>
    </source>
</reference>
<accession>A0A6C0FF08</accession>
<evidence type="ECO:0000313" key="2">
    <source>
        <dbReference type="EMBL" id="QHT37705.1"/>
    </source>
</evidence>
<dbReference type="AlphaFoldDB" id="A0A6C0FF08"/>
<name>A0A6C0FF08_9ZZZZ</name>
<feature type="region of interest" description="Disordered" evidence="1">
    <location>
        <begin position="393"/>
        <end position="415"/>
    </location>
</feature>